<feature type="compositionally biased region" description="Polar residues" evidence="1">
    <location>
        <begin position="76"/>
        <end position="85"/>
    </location>
</feature>
<comment type="caution">
    <text evidence="2">The sequence shown here is derived from an EMBL/GenBank/DDBJ whole genome shotgun (WGS) entry which is preliminary data.</text>
</comment>
<name>A0A1B7T7V3_9ASCO</name>
<dbReference type="EMBL" id="LXPE01000399">
    <property type="protein sequence ID" value="OBA24819.1"/>
    <property type="molecule type" value="Genomic_DNA"/>
</dbReference>
<gene>
    <name evidence="2" type="ORF">HANVADRAFT_96826</name>
</gene>
<feature type="compositionally biased region" description="Low complexity" evidence="1">
    <location>
        <begin position="101"/>
        <end position="118"/>
    </location>
</feature>
<evidence type="ECO:0000313" key="3">
    <source>
        <dbReference type="Proteomes" id="UP000092321"/>
    </source>
</evidence>
<reference evidence="3" key="1">
    <citation type="journal article" date="2016" name="Proc. Natl. Acad. Sci. U.S.A.">
        <title>Comparative genomics of biotechnologically important yeasts.</title>
        <authorList>
            <person name="Riley R."/>
            <person name="Haridas S."/>
            <person name="Wolfe K.H."/>
            <person name="Lopes M.R."/>
            <person name="Hittinger C.T."/>
            <person name="Goeker M."/>
            <person name="Salamov A.A."/>
            <person name="Wisecaver J.H."/>
            <person name="Long T.M."/>
            <person name="Calvey C.H."/>
            <person name="Aerts A.L."/>
            <person name="Barry K.W."/>
            <person name="Choi C."/>
            <person name="Clum A."/>
            <person name="Coughlan A.Y."/>
            <person name="Deshpande S."/>
            <person name="Douglass A.P."/>
            <person name="Hanson S.J."/>
            <person name="Klenk H.-P."/>
            <person name="LaButti K.M."/>
            <person name="Lapidus A."/>
            <person name="Lindquist E.A."/>
            <person name="Lipzen A.M."/>
            <person name="Meier-Kolthoff J.P."/>
            <person name="Ohm R.A."/>
            <person name="Otillar R.P."/>
            <person name="Pangilinan J.L."/>
            <person name="Peng Y."/>
            <person name="Rokas A."/>
            <person name="Rosa C.A."/>
            <person name="Scheuner C."/>
            <person name="Sibirny A.A."/>
            <person name="Slot J.C."/>
            <person name="Stielow J.B."/>
            <person name="Sun H."/>
            <person name="Kurtzman C.P."/>
            <person name="Blackwell M."/>
            <person name="Grigoriev I.V."/>
            <person name="Jeffries T.W."/>
        </authorList>
    </citation>
    <scope>NUCLEOTIDE SEQUENCE [LARGE SCALE GENOMIC DNA]</scope>
    <source>
        <strain evidence="3">NRRL Y-1626</strain>
    </source>
</reference>
<organism evidence="2 3">
    <name type="scientific">Hanseniaspora valbyensis NRRL Y-1626</name>
    <dbReference type="NCBI Taxonomy" id="766949"/>
    <lineage>
        <taxon>Eukaryota</taxon>
        <taxon>Fungi</taxon>
        <taxon>Dikarya</taxon>
        <taxon>Ascomycota</taxon>
        <taxon>Saccharomycotina</taxon>
        <taxon>Saccharomycetes</taxon>
        <taxon>Saccharomycodales</taxon>
        <taxon>Saccharomycodaceae</taxon>
        <taxon>Hanseniaspora</taxon>
    </lineage>
</organism>
<keyword evidence="3" id="KW-1185">Reference proteome</keyword>
<feature type="compositionally biased region" description="Basic and acidic residues" evidence="1">
    <location>
        <begin position="90"/>
        <end position="100"/>
    </location>
</feature>
<evidence type="ECO:0000313" key="2">
    <source>
        <dbReference type="EMBL" id="OBA24819.1"/>
    </source>
</evidence>
<evidence type="ECO:0000256" key="1">
    <source>
        <dbReference type="SAM" id="MobiDB-lite"/>
    </source>
</evidence>
<proteinExistence type="predicted"/>
<feature type="compositionally biased region" description="Basic and acidic residues" evidence="1">
    <location>
        <begin position="49"/>
        <end position="59"/>
    </location>
</feature>
<feature type="region of interest" description="Disordered" evidence="1">
    <location>
        <begin position="32"/>
        <end position="120"/>
    </location>
</feature>
<dbReference type="Proteomes" id="UP000092321">
    <property type="component" value="Unassembled WGS sequence"/>
</dbReference>
<dbReference type="AlphaFoldDB" id="A0A1B7T7V3"/>
<accession>A0A1B7T7V3</accession>
<sequence length="146" mass="16794">MALRNYMYSKHKQNDAISNLIFQGKEQTNNNDVKLEHHNNNSSKNSLVETHESCDEHRSPTLVNNEETEVFKRVSNKNPKISIEQNDNDDISKINDKNDSNENNNNINNINNNNINDKGLMNEERSDSIATLGSIENTEQLEQHQD</sequence>
<protein>
    <submittedName>
        <fullName evidence="2">Uncharacterized protein</fullName>
    </submittedName>
</protein>